<dbReference type="InterPro" id="IPR027396">
    <property type="entry name" value="DsrEFH-like"/>
</dbReference>
<evidence type="ECO:0000313" key="1">
    <source>
        <dbReference type="EMBL" id="KKS42711.1"/>
    </source>
</evidence>
<dbReference type="Proteomes" id="UP000034516">
    <property type="component" value="Unassembled WGS sequence"/>
</dbReference>
<evidence type="ECO:0000313" key="2">
    <source>
        <dbReference type="Proteomes" id="UP000034516"/>
    </source>
</evidence>
<gene>
    <name evidence="1" type="ORF">UV02_C0008G0006</name>
</gene>
<dbReference type="Pfam" id="PF02635">
    <property type="entry name" value="DsrE"/>
    <property type="match status" value="1"/>
</dbReference>
<dbReference type="SUPFAM" id="SSF75169">
    <property type="entry name" value="DsrEFH-like"/>
    <property type="match status" value="1"/>
</dbReference>
<proteinExistence type="predicted"/>
<accession>A0A0G1B8Q7</accession>
<dbReference type="EMBL" id="LCCW01000008">
    <property type="protein sequence ID" value="KKS42711.1"/>
    <property type="molecule type" value="Genomic_DNA"/>
</dbReference>
<name>A0A0G1B8Q7_9BACT</name>
<dbReference type="Gene3D" id="3.40.1260.10">
    <property type="entry name" value="DsrEFH-like"/>
    <property type="match status" value="1"/>
</dbReference>
<sequence>MKLAMIISTNNPETNWNALRLANFAVKQNDEVKLFLIGQGVEYESGSSEKFNIQAQVKEFLLSDKTQILACGTCLKLRQQEVTETCPISTLKDLHSLIKESDKILTF</sequence>
<organism evidence="1 2">
    <name type="scientific">Candidatus Kuenenbacteria bacterium GW2011_GWA2_42_15</name>
    <dbReference type="NCBI Taxonomy" id="1618677"/>
    <lineage>
        <taxon>Bacteria</taxon>
        <taxon>Candidatus Kueneniibacteriota</taxon>
    </lineage>
</organism>
<comment type="caution">
    <text evidence="1">The sequence shown here is derived from an EMBL/GenBank/DDBJ whole genome shotgun (WGS) entry which is preliminary data.</text>
</comment>
<dbReference type="InterPro" id="IPR003787">
    <property type="entry name" value="Sulphur_relay_DsrE/F-like"/>
</dbReference>
<dbReference type="AlphaFoldDB" id="A0A0G1B8Q7"/>
<protein>
    <submittedName>
        <fullName evidence="1">Uncharacterized protein</fullName>
    </submittedName>
</protein>
<reference evidence="1 2" key="1">
    <citation type="journal article" date="2015" name="Nature">
        <title>rRNA introns, odd ribosomes, and small enigmatic genomes across a large radiation of phyla.</title>
        <authorList>
            <person name="Brown C.T."/>
            <person name="Hug L.A."/>
            <person name="Thomas B.C."/>
            <person name="Sharon I."/>
            <person name="Castelle C.J."/>
            <person name="Singh A."/>
            <person name="Wilkins M.J."/>
            <person name="Williams K.H."/>
            <person name="Banfield J.F."/>
        </authorList>
    </citation>
    <scope>NUCLEOTIDE SEQUENCE [LARGE SCALE GENOMIC DNA]</scope>
</reference>